<protein>
    <submittedName>
        <fullName evidence="2">Uncharacterized protein</fullName>
    </submittedName>
</protein>
<accession>A0A812DIP2</accession>
<evidence type="ECO:0000256" key="1">
    <source>
        <dbReference type="SAM" id="Phobius"/>
    </source>
</evidence>
<feature type="transmembrane region" description="Helical" evidence="1">
    <location>
        <begin position="20"/>
        <end position="38"/>
    </location>
</feature>
<comment type="caution">
    <text evidence="2">The sequence shown here is derived from an EMBL/GenBank/DDBJ whole genome shotgun (WGS) entry which is preliminary data.</text>
</comment>
<name>A0A812DIP2_ACAPH</name>
<feature type="transmembrane region" description="Helical" evidence="1">
    <location>
        <begin position="50"/>
        <end position="73"/>
    </location>
</feature>
<sequence>MFSFFRFERFFIFPHLSFQYAFLFFKSFNFLLSVHHYSLPFLIFLVSFDFFFHLFSSFFLHLYIHLILSFLLSSFLNHPFRFSHIDFHFSSSLLLFVSHLSFIIVNSSFFIPFFLSLLLSFLLSFVFFLYTLVIVMFHFNLYLYSSSFFLLFFLFFLFLC</sequence>
<gene>
    <name evidence="2" type="ORF">SPHA_54949</name>
</gene>
<feature type="transmembrane region" description="Helical" evidence="1">
    <location>
        <begin position="85"/>
        <end position="105"/>
    </location>
</feature>
<feature type="transmembrane region" description="Helical" evidence="1">
    <location>
        <begin position="111"/>
        <end position="134"/>
    </location>
</feature>
<dbReference type="EMBL" id="CAHIKZ030003632">
    <property type="protein sequence ID" value="CAE1302332.1"/>
    <property type="molecule type" value="Genomic_DNA"/>
</dbReference>
<organism evidence="2 3">
    <name type="scientific">Acanthosepion pharaonis</name>
    <name type="common">Pharaoh cuttlefish</name>
    <name type="synonym">Sepia pharaonis</name>
    <dbReference type="NCBI Taxonomy" id="158019"/>
    <lineage>
        <taxon>Eukaryota</taxon>
        <taxon>Metazoa</taxon>
        <taxon>Spiralia</taxon>
        <taxon>Lophotrochozoa</taxon>
        <taxon>Mollusca</taxon>
        <taxon>Cephalopoda</taxon>
        <taxon>Coleoidea</taxon>
        <taxon>Decapodiformes</taxon>
        <taxon>Sepiida</taxon>
        <taxon>Sepiina</taxon>
        <taxon>Sepiidae</taxon>
        <taxon>Acanthosepion</taxon>
    </lineage>
</organism>
<evidence type="ECO:0000313" key="3">
    <source>
        <dbReference type="Proteomes" id="UP000597762"/>
    </source>
</evidence>
<feature type="transmembrane region" description="Helical" evidence="1">
    <location>
        <begin position="141"/>
        <end position="159"/>
    </location>
</feature>
<reference evidence="2" key="1">
    <citation type="submission" date="2021-01" db="EMBL/GenBank/DDBJ databases">
        <authorList>
            <person name="Li R."/>
            <person name="Bekaert M."/>
        </authorList>
    </citation>
    <scope>NUCLEOTIDE SEQUENCE</scope>
    <source>
        <strain evidence="2">Farmed</strain>
    </source>
</reference>
<evidence type="ECO:0000313" key="2">
    <source>
        <dbReference type="EMBL" id="CAE1302332.1"/>
    </source>
</evidence>
<proteinExistence type="predicted"/>
<keyword evidence="1" id="KW-0472">Membrane</keyword>
<dbReference type="AlphaFoldDB" id="A0A812DIP2"/>
<keyword evidence="1" id="KW-1133">Transmembrane helix</keyword>
<keyword evidence="3" id="KW-1185">Reference proteome</keyword>
<keyword evidence="1" id="KW-0812">Transmembrane</keyword>
<dbReference type="Proteomes" id="UP000597762">
    <property type="component" value="Unassembled WGS sequence"/>
</dbReference>